<dbReference type="EMBL" id="CP036299">
    <property type="protein sequence ID" value="QDV31894.1"/>
    <property type="molecule type" value="Genomic_DNA"/>
</dbReference>
<protein>
    <submittedName>
        <fullName evidence="1">Uncharacterized protein</fullName>
    </submittedName>
</protein>
<keyword evidence="2" id="KW-1185">Reference proteome</keyword>
<evidence type="ECO:0000313" key="1">
    <source>
        <dbReference type="EMBL" id="QDV31894.1"/>
    </source>
</evidence>
<gene>
    <name evidence="1" type="ORF">Spb1_38400</name>
</gene>
<organism evidence="1 2">
    <name type="scientific">Planctopirus ephydatiae</name>
    <dbReference type="NCBI Taxonomy" id="2528019"/>
    <lineage>
        <taxon>Bacteria</taxon>
        <taxon>Pseudomonadati</taxon>
        <taxon>Planctomycetota</taxon>
        <taxon>Planctomycetia</taxon>
        <taxon>Planctomycetales</taxon>
        <taxon>Planctomycetaceae</taxon>
        <taxon>Planctopirus</taxon>
    </lineage>
</organism>
<accession>A0A518GTI1</accession>
<evidence type="ECO:0000313" key="2">
    <source>
        <dbReference type="Proteomes" id="UP000315349"/>
    </source>
</evidence>
<dbReference type="AlphaFoldDB" id="A0A518GTI1"/>
<name>A0A518GTI1_9PLAN</name>
<reference evidence="1 2" key="1">
    <citation type="submission" date="2019-02" db="EMBL/GenBank/DDBJ databases">
        <title>Deep-cultivation of Planctomycetes and their phenomic and genomic characterization uncovers novel biology.</title>
        <authorList>
            <person name="Wiegand S."/>
            <person name="Jogler M."/>
            <person name="Boedeker C."/>
            <person name="Pinto D."/>
            <person name="Vollmers J."/>
            <person name="Rivas-Marin E."/>
            <person name="Kohn T."/>
            <person name="Peeters S.H."/>
            <person name="Heuer A."/>
            <person name="Rast P."/>
            <person name="Oberbeckmann S."/>
            <person name="Bunk B."/>
            <person name="Jeske O."/>
            <person name="Meyerdierks A."/>
            <person name="Storesund J.E."/>
            <person name="Kallscheuer N."/>
            <person name="Luecker S."/>
            <person name="Lage O.M."/>
            <person name="Pohl T."/>
            <person name="Merkel B.J."/>
            <person name="Hornburger P."/>
            <person name="Mueller R.-W."/>
            <person name="Bruemmer F."/>
            <person name="Labrenz M."/>
            <person name="Spormann A.M."/>
            <person name="Op den Camp H."/>
            <person name="Overmann J."/>
            <person name="Amann R."/>
            <person name="Jetten M.S.M."/>
            <person name="Mascher T."/>
            <person name="Medema M.H."/>
            <person name="Devos D.P."/>
            <person name="Kaster A.-K."/>
            <person name="Ovreas L."/>
            <person name="Rohde M."/>
            <person name="Galperin M.Y."/>
            <person name="Jogler C."/>
        </authorList>
    </citation>
    <scope>NUCLEOTIDE SEQUENCE [LARGE SCALE GENOMIC DNA]</scope>
    <source>
        <strain evidence="1 2">Spb1</strain>
    </source>
</reference>
<dbReference type="KEGG" id="peh:Spb1_38400"/>
<sequence>MVLVGVRTIGGGSQAVFEVLPGAVVVEVAGFGEGAARVFLLDDLELSAVVGVGADSFQDAGDFFLEFDESVPGVVGGEVFLAGILSLGMVVMFPAG</sequence>
<proteinExistence type="predicted"/>
<dbReference type="Proteomes" id="UP000315349">
    <property type="component" value="Chromosome"/>
</dbReference>